<name>A0ABQ1WLP7_9BACT</name>
<evidence type="ECO:0000313" key="2">
    <source>
        <dbReference type="Proteomes" id="UP000601361"/>
    </source>
</evidence>
<evidence type="ECO:0000313" key="1">
    <source>
        <dbReference type="EMBL" id="GGG34084.1"/>
    </source>
</evidence>
<sequence length="64" mass="6965">MPKYMPKTGDVVTTPETTFPMTVESFDPNTMTCALVGFAPGSAELTRLDQVCAMELKLVPSIVR</sequence>
<accession>A0ABQ1WLP7</accession>
<gene>
    <name evidence="1" type="ORF">GCM10011378_08130</name>
</gene>
<keyword evidence="2" id="KW-1185">Reference proteome</keyword>
<proteinExistence type="predicted"/>
<protein>
    <submittedName>
        <fullName evidence="1">Uncharacterized protein</fullName>
    </submittedName>
</protein>
<reference evidence="2" key="1">
    <citation type="journal article" date="2019" name="Int. J. Syst. Evol. Microbiol.">
        <title>The Global Catalogue of Microorganisms (GCM) 10K type strain sequencing project: providing services to taxonomists for standard genome sequencing and annotation.</title>
        <authorList>
            <consortium name="The Broad Institute Genomics Platform"/>
            <consortium name="The Broad Institute Genome Sequencing Center for Infectious Disease"/>
            <person name="Wu L."/>
            <person name="Ma J."/>
        </authorList>
    </citation>
    <scope>NUCLEOTIDE SEQUENCE [LARGE SCALE GENOMIC DNA]</scope>
    <source>
        <strain evidence="2">CGMCC 1.12990</strain>
    </source>
</reference>
<dbReference type="EMBL" id="BMGS01000002">
    <property type="protein sequence ID" value="GGG34084.1"/>
    <property type="molecule type" value="Genomic_DNA"/>
</dbReference>
<dbReference type="Proteomes" id="UP000601361">
    <property type="component" value="Unassembled WGS sequence"/>
</dbReference>
<organism evidence="1 2">
    <name type="scientific">Hymenobacter glacieicola</name>
    <dbReference type="NCBI Taxonomy" id="1562124"/>
    <lineage>
        <taxon>Bacteria</taxon>
        <taxon>Pseudomonadati</taxon>
        <taxon>Bacteroidota</taxon>
        <taxon>Cytophagia</taxon>
        <taxon>Cytophagales</taxon>
        <taxon>Hymenobacteraceae</taxon>
        <taxon>Hymenobacter</taxon>
    </lineage>
</organism>
<comment type="caution">
    <text evidence="1">The sequence shown here is derived from an EMBL/GenBank/DDBJ whole genome shotgun (WGS) entry which is preliminary data.</text>
</comment>